<keyword evidence="3" id="KW-1185">Reference proteome</keyword>
<dbReference type="Gene3D" id="3.40.50.12390">
    <property type="match status" value="1"/>
</dbReference>
<dbReference type="OrthoDB" id="372487at2759"/>
<evidence type="ECO:0000313" key="2">
    <source>
        <dbReference type="EMBL" id="RNE99431.1"/>
    </source>
</evidence>
<organism evidence="2 3">
    <name type="scientific">Trypanosoma rangeli</name>
    <dbReference type="NCBI Taxonomy" id="5698"/>
    <lineage>
        <taxon>Eukaryota</taxon>
        <taxon>Discoba</taxon>
        <taxon>Euglenozoa</taxon>
        <taxon>Kinetoplastea</taxon>
        <taxon>Metakinetoplastina</taxon>
        <taxon>Trypanosomatida</taxon>
        <taxon>Trypanosomatidae</taxon>
        <taxon>Trypanosoma</taxon>
        <taxon>Herpetosoma</taxon>
    </lineage>
</organism>
<accession>A0A422N1U3</accession>
<dbReference type="GO" id="GO:0003723">
    <property type="term" value="F:RNA binding"/>
    <property type="evidence" value="ECO:0007669"/>
    <property type="project" value="TreeGrafter"/>
</dbReference>
<dbReference type="Pfam" id="PF03159">
    <property type="entry name" value="XRN_N"/>
    <property type="match status" value="1"/>
</dbReference>
<dbReference type="VEuPathDB" id="TriTrypDB:TRSC58_00803"/>
<comment type="caution">
    <text evidence="2">The sequence shown here is derived from an EMBL/GenBank/DDBJ whole genome shotgun (WGS) entry which is preliminary data.</text>
</comment>
<sequence length="556" mass="61822">MTVVGLYVHTCSAVNCPSPFFLLCCPHWLSLQEGNMGVHGLWCYLNSHGLCSAPPSVRGDAPILEADHLLFDMNAVVHGAIRGSAFTSRKIIRDVTASVKRLIQRFPPSKSLVFVFDGAAPVAKLKVQKERRVSMPSPQRALEPPPSAIHARYNYDYEGAEIPLMREEVVAGSEFLLACEDALRKALMPIDGERAPAGVPDECAVVISGCEDAGEGEIKISSILRAMWLEQRRKETYTGEDVIVVVGNDSDLALVGIACTPYSHYYMIDPTDCTITMIDELYEHWRKGAANGLLPLGLLPSYRIDFVFLMLLSGGDWYEGIVGRSKFLWRRYRELRGNGGYFRRSLIHGEDFEVDVEFLRAVMNMKDSLHHKLRQSKIKQFTVRGRSSLLQGDVDNGVDLLKGAMWALKSILLGRCFDYDFRVFTKNPTVGMLKAASGVKRMAERIRPEPIAPLPLFSPLEQCLAVMGKRGRYSAELLRVLTTVSPDGGERLTQSQSVSYLKSEVRRLMGAVDRDKLTAGERGLLQLRHADIFGEGSVLQGAVTYMSYTYSLPSCS</sequence>
<dbReference type="OMA" id="HREEILC"/>
<dbReference type="AlphaFoldDB" id="A0A422N1U3"/>
<dbReference type="PANTHER" id="PTHR12341:SF41">
    <property type="entry name" value="5'-3' EXORIBONUCLEASE 2"/>
    <property type="match status" value="1"/>
</dbReference>
<evidence type="ECO:0000313" key="3">
    <source>
        <dbReference type="Proteomes" id="UP000283634"/>
    </source>
</evidence>
<dbReference type="GO" id="GO:0005634">
    <property type="term" value="C:nucleus"/>
    <property type="evidence" value="ECO:0007669"/>
    <property type="project" value="TreeGrafter"/>
</dbReference>
<dbReference type="GO" id="GO:0000956">
    <property type="term" value="P:nuclear-transcribed mRNA catabolic process"/>
    <property type="evidence" value="ECO:0007669"/>
    <property type="project" value="TreeGrafter"/>
</dbReference>
<dbReference type="GeneID" id="40332155"/>
<dbReference type="EMBL" id="MKGL01000387">
    <property type="protein sequence ID" value="RNE99431.1"/>
    <property type="molecule type" value="Genomic_DNA"/>
</dbReference>
<dbReference type="InterPro" id="IPR004859">
    <property type="entry name" value="Xrn1_N"/>
</dbReference>
<dbReference type="GO" id="GO:0004534">
    <property type="term" value="F:5'-3' RNA exonuclease activity"/>
    <property type="evidence" value="ECO:0007669"/>
    <property type="project" value="TreeGrafter"/>
</dbReference>
<dbReference type="PANTHER" id="PTHR12341">
    <property type="entry name" value="5'-&gt;3' EXORIBONUCLEASE"/>
    <property type="match status" value="1"/>
</dbReference>
<proteinExistence type="predicted"/>
<name>A0A422N1U3_TRYRA</name>
<gene>
    <name evidence="2" type="ORF">TraAM80_08222</name>
</gene>
<dbReference type="InterPro" id="IPR029060">
    <property type="entry name" value="PIN-like_dom_sf"/>
</dbReference>
<dbReference type="RefSeq" id="XP_029235196.1">
    <property type="nucleotide sequence ID" value="XM_029384978.1"/>
</dbReference>
<feature type="domain" description="Xrn1 N-terminal" evidence="1">
    <location>
        <begin position="36"/>
        <end position="259"/>
    </location>
</feature>
<dbReference type="InterPro" id="IPR027073">
    <property type="entry name" value="5_3_exoribonuclease"/>
</dbReference>
<dbReference type="Proteomes" id="UP000283634">
    <property type="component" value="Unassembled WGS sequence"/>
</dbReference>
<reference evidence="2 3" key="1">
    <citation type="journal article" date="2018" name="BMC Genomics">
        <title>Genomic comparison of Trypanosoma conorhini and Trypanosoma rangeli to Trypanosoma cruzi strains of high and low virulence.</title>
        <authorList>
            <person name="Bradwell K.R."/>
            <person name="Koparde V.N."/>
            <person name="Matveyev A.V."/>
            <person name="Serrano M.G."/>
            <person name="Alves J.M."/>
            <person name="Parikh H."/>
            <person name="Huang B."/>
            <person name="Lee V."/>
            <person name="Espinosa-Alvarez O."/>
            <person name="Ortiz P.A."/>
            <person name="Costa-Martins A.G."/>
            <person name="Teixeira M.M."/>
            <person name="Buck G.A."/>
        </authorList>
    </citation>
    <scope>NUCLEOTIDE SEQUENCE [LARGE SCALE GENOMIC DNA]</scope>
    <source>
        <strain evidence="2 3">AM80</strain>
    </source>
</reference>
<protein>
    <recommendedName>
        <fullName evidence="1">Xrn1 N-terminal domain-containing protein</fullName>
    </recommendedName>
</protein>
<evidence type="ECO:0000259" key="1">
    <source>
        <dbReference type="Pfam" id="PF03159"/>
    </source>
</evidence>
<dbReference type="SUPFAM" id="SSF88723">
    <property type="entry name" value="PIN domain-like"/>
    <property type="match status" value="1"/>
</dbReference>